<proteinExistence type="predicted"/>
<dbReference type="Gene3D" id="2.60.120.10">
    <property type="entry name" value="Jelly Rolls"/>
    <property type="match status" value="1"/>
</dbReference>
<dbReference type="EMBL" id="BAAAYV010000025">
    <property type="protein sequence ID" value="GAA3668544.1"/>
    <property type="molecule type" value="Genomic_DNA"/>
</dbReference>
<dbReference type="InterPro" id="IPR014710">
    <property type="entry name" value="RmlC-like_jellyroll"/>
</dbReference>
<evidence type="ECO:0000313" key="1">
    <source>
        <dbReference type="EMBL" id="GAA3668544.1"/>
    </source>
</evidence>
<dbReference type="Pfam" id="PF05962">
    <property type="entry name" value="HutD"/>
    <property type="match status" value="1"/>
</dbReference>
<reference evidence="2" key="1">
    <citation type="journal article" date="2019" name="Int. J. Syst. Evol. Microbiol.">
        <title>The Global Catalogue of Microorganisms (GCM) 10K type strain sequencing project: providing services to taxonomists for standard genome sequencing and annotation.</title>
        <authorList>
            <consortium name="The Broad Institute Genomics Platform"/>
            <consortium name="The Broad Institute Genome Sequencing Center for Infectious Disease"/>
            <person name="Wu L."/>
            <person name="Ma J."/>
        </authorList>
    </citation>
    <scope>NUCLEOTIDE SEQUENCE [LARGE SCALE GENOMIC DNA]</scope>
    <source>
        <strain evidence="2">JCM 16546</strain>
    </source>
</reference>
<evidence type="ECO:0000313" key="2">
    <source>
        <dbReference type="Proteomes" id="UP001410795"/>
    </source>
</evidence>
<evidence type="ECO:0008006" key="3">
    <source>
        <dbReference type="Google" id="ProtNLM"/>
    </source>
</evidence>
<sequence length="166" mass="17210">MLPHEAPAEPWRNGLGVTRTLCRGHGWRLSLADIEGAVPFSAFPGVDRILAVIGDQPLTLQLDGEARPLAPGEHVGFAGETPACATDVSRPARVLNLMTERAVARAVFDVTGRATGRWDLLLVLTGTARVGGVALPPGSAITSPDAAALLDSRGARLATVALLPPA</sequence>
<name>A0ABP7BSG5_9MICO</name>
<dbReference type="Proteomes" id="UP001410795">
    <property type="component" value="Unassembled WGS sequence"/>
</dbReference>
<dbReference type="InterPro" id="IPR010282">
    <property type="entry name" value="Uncharacterised_HutD/Ves"/>
</dbReference>
<dbReference type="InterPro" id="IPR011051">
    <property type="entry name" value="RmlC_Cupin_sf"/>
</dbReference>
<gene>
    <name evidence="1" type="ORF">GCM10022202_33240</name>
</gene>
<dbReference type="PANTHER" id="PTHR37943:SF1">
    <property type="entry name" value="PROTEIN VES"/>
    <property type="match status" value="1"/>
</dbReference>
<keyword evidence="2" id="KW-1185">Reference proteome</keyword>
<dbReference type="RefSeq" id="WP_221858084.1">
    <property type="nucleotide sequence ID" value="NZ_BAAAYV010000025.1"/>
</dbReference>
<dbReference type="PANTHER" id="PTHR37943">
    <property type="entry name" value="PROTEIN VES"/>
    <property type="match status" value="1"/>
</dbReference>
<dbReference type="SUPFAM" id="SSF51182">
    <property type="entry name" value="RmlC-like cupins"/>
    <property type="match status" value="1"/>
</dbReference>
<organism evidence="1 2">
    <name type="scientific">Microbacterium marinilacus</name>
    <dbReference type="NCBI Taxonomy" id="415209"/>
    <lineage>
        <taxon>Bacteria</taxon>
        <taxon>Bacillati</taxon>
        <taxon>Actinomycetota</taxon>
        <taxon>Actinomycetes</taxon>
        <taxon>Micrococcales</taxon>
        <taxon>Microbacteriaceae</taxon>
        <taxon>Microbacterium</taxon>
    </lineage>
</organism>
<protein>
    <recommendedName>
        <fullName evidence="3">HutD family protein</fullName>
    </recommendedName>
</protein>
<comment type="caution">
    <text evidence="1">The sequence shown here is derived from an EMBL/GenBank/DDBJ whole genome shotgun (WGS) entry which is preliminary data.</text>
</comment>
<accession>A0ABP7BSG5</accession>